<evidence type="ECO:0000313" key="2">
    <source>
        <dbReference type="EMBL" id="KPH80697.1"/>
    </source>
</evidence>
<dbReference type="InterPro" id="IPR011660">
    <property type="entry name" value="VapB-like"/>
</dbReference>
<reference evidence="2 3" key="1">
    <citation type="submission" date="2015-07" db="EMBL/GenBank/DDBJ databases">
        <title>Whole genome sequencing of Bosea vaviloviae isolated from cave pool.</title>
        <authorList>
            <person name="Tan N.E.H."/>
            <person name="Lee Y.P."/>
            <person name="Gan H.M."/>
            <person name="Barton H."/>
            <person name="Savka M.A."/>
        </authorList>
    </citation>
    <scope>NUCLEOTIDE SEQUENCE [LARGE SCALE GENOMIC DNA]</scope>
    <source>
        <strain evidence="2 3">SD260</strain>
    </source>
</reference>
<dbReference type="Proteomes" id="UP000037822">
    <property type="component" value="Unassembled WGS sequence"/>
</dbReference>
<accession>A0A0N0MC59</accession>
<evidence type="ECO:0008006" key="4">
    <source>
        <dbReference type="Google" id="ProtNLM"/>
    </source>
</evidence>
<dbReference type="Pfam" id="PF07704">
    <property type="entry name" value="PSK_trans_fac"/>
    <property type="match status" value="1"/>
</dbReference>
<name>A0A0N0MC59_9HYPH</name>
<evidence type="ECO:0000256" key="1">
    <source>
        <dbReference type="SAM" id="MobiDB-lite"/>
    </source>
</evidence>
<gene>
    <name evidence="2" type="ORF">AE618_13260</name>
</gene>
<proteinExistence type="predicted"/>
<dbReference type="RefSeq" id="WP_054209515.1">
    <property type="nucleotide sequence ID" value="NZ_LGSZ01000040.1"/>
</dbReference>
<evidence type="ECO:0000313" key="3">
    <source>
        <dbReference type="Proteomes" id="UP000037822"/>
    </source>
</evidence>
<dbReference type="EMBL" id="LGSZ01000040">
    <property type="protein sequence ID" value="KPH80697.1"/>
    <property type="molecule type" value="Genomic_DNA"/>
</dbReference>
<feature type="region of interest" description="Disordered" evidence="1">
    <location>
        <begin position="62"/>
        <end position="82"/>
    </location>
</feature>
<dbReference type="OrthoDB" id="9814421at2"/>
<dbReference type="AlphaFoldDB" id="A0A0N0MC59"/>
<dbReference type="PATRIC" id="fig|1526658.3.peg.4090"/>
<sequence>MGISIKNDEVEALARKLASKHGKGLTEIVHEALREKAEREAAEPTLWEKLAPLRARVAAMPSRGPVPDRAFYDELNGEDERR</sequence>
<organism evidence="2 3">
    <name type="scientific">Bosea vaviloviae</name>
    <dbReference type="NCBI Taxonomy" id="1526658"/>
    <lineage>
        <taxon>Bacteria</taxon>
        <taxon>Pseudomonadati</taxon>
        <taxon>Pseudomonadota</taxon>
        <taxon>Alphaproteobacteria</taxon>
        <taxon>Hyphomicrobiales</taxon>
        <taxon>Boseaceae</taxon>
        <taxon>Bosea</taxon>
    </lineage>
</organism>
<comment type="caution">
    <text evidence="2">The sequence shown here is derived from an EMBL/GenBank/DDBJ whole genome shotgun (WGS) entry which is preliminary data.</text>
</comment>
<keyword evidence="3" id="KW-1185">Reference proteome</keyword>
<protein>
    <recommendedName>
        <fullName evidence="4">Transcription factor</fullName>
    </recommendedName>
</protein>